<evidence type="ECO:0000256" key="6">
    <source>
        <dbReference type="ARBA" id="ARBA00022741"/>
    </source>
</evidence>
<evidence type="ECO:0000256" key="7">
    <source>
        <dbReference type="ARBA" id="ARBA00022777"/>
    </source>
</evidence>
<dbReference type="InterPro" id="IPR011990">
    <property type="entry name" value="TPR-like_helical_dom_sf"/>
</dbReference>
<reference evidence="22" key="1">
    <citation type="submission" date="2020-08" db="EMBL/GenBank/DDBJ databases">
        <title>Novel species isolated from subtropical streams in China.</title>
        <authorList>
            <person name="Lu H."/>
        </authorList>
    </citation>
    <scope>NUCLEOTIDE SEQUENCE</scope>
    <source>
        <strain evidence="22">CY7W</strain>
    </source>
</reference>
<keyword evidence="5" id="KW-0732">Signal</keyword>
<name>A0A923I1S6_9BURK</name>
<evidence type="ECO:0000256" key="4">
    <source>
        <dbReference type="ARBA" id="ARBA00022679"/>
    </source>
</evidence>
<keyword evidence="9" id="KW-0902">Two-component regulatory system</keyword>
<dbReference type="InterPro" id="IPR036641">
    <property type="entry name" value="HPT_dom_sf"/>
</dbReference>
<evidence type="ECO:0000259" key="18">
    <source>
        <dbReference type="PROSITE" id="PS50109"/>
    </source>
</evidence>
<dbReference type="InterPro" id="IPR001610">
    <property type="entry name" value="PAC"/>
</dbReference>
<evidence type="ECO:0000256" key="10">
    <source>
        <dbReference type="ARBA" id="ARBA00023026"/>
    </source>
</evidence>
<evidence type="ECO:0000256" key="12">
    <source>
        <dbReference type="ARBA" id="ARBA00064003"/>
    </source>
</evidence>
<dbReference type="FunFam" id="1.10.287.130:FF:000002">
    <property type="entry name" value="Two-component osmosensing histidine kinase"/>
    <property type="match status" value="1"/>
</dbReference>
<sequence length="1304" mass="146612">MTSDFDQTEIQWREQCFIAFDLMRDSPEMGRLIAKSLRTEAREKRRPVLGGLAEILYAFADFFDGKLHLAEPEFERTATMFELIGDSEGLAFSLLGTVAVWRRHGRAEQAYSLCHSRILPILPEGDHRLTVLVLNILGTLSQELGYTEEAIRHFYTALEQAKRLQIPNRVSQVLANLGEIFYISGNAEDAEVLLEEAREIAVDSDEKWLAPFISTMLALCYLALEKYDDAYLSVANYIAEGSAHHTDNSSRAFCLSVAAYTLAARGQLSEADRLNGTAMSLLDTYEDKPLKPYSWWVNGYLHRCHRRFPEAIVDLKRAIDSVGDKGYVYMPLRAMRELIEIFGETGQWQEGYQEQQRYLALFAKAQGLATRVHVQTLHIGHELKEAELARRLAEEAYAERKALDDELQRILAERETILENSIVGMVFLNNEGRVQWANKPLCQIFGVDRHAVLGASLEPFYTSRDAYLASGTAVSEAVLRGESYESELQMRRADGDLFWVHFSGRAVDRNKLTMGTVWVVMDITERKRLETQLQESMAEQLRLRTLQMQAELKEAERARIHAEEATAAKSMFLANMSHEIRTPMNAIIGMAHLALRTALDDKQRDYVEKIHHAGMSLLGIVNDILDFSKVEAGKLSIEHIDFNLNEVLENITLMTADRAYEKNLEFMLHVPKEVPRLLRGDSLRLGQVLINLINNAIKFTDAGEVFMSCRIAETKAWRVKLEFAVSDTGIGMSEEQTRRLFQPFSQADESTTRRFGGTGLGLSISKRLIELMGGEITLNSDMGVGTTVRFHTWFDLPEKRLMLAPAVMSNPALKVLIVDDNRKAAQILSEELTELTPNCVSVYSATAAMQAIEMADQSTPFDLVFVDLRMPELDGLSLISLLKNVKNLRSMPKFILLGVHAREEASFRTDIALPDAFMRKPVNSAILMQCLDNLMLIEHETSAVRSQQPVPQFPGLRVLLVEDNEVNQQIARELMEAAAIEVSMVSNGREAVDWVLRHPAEHFGLVFMDVQMPEMDGHEATRLIRLNPAYTDLPIVAMTAHAMAEERAHCLRSGMDAHVTKPVDPQSLYNTIRQWCQPESHTLSVSTASEVPQAERLQIDHIDVEDGLRRALGSQDLYRDLLGRFCESQKNAVSDARDAYIAGETAIAERLVHTLKGVAALISAKAMRKTAEQLEHSIRGAVSAREIIQRFDACQQELSQTIAAIDAALKSDLDAVPAPVTDVKLDRALMQALLQRSEALLAEYDGEAVELLKGASDQLLLAFGQEIHQQLMRALRQFEFDTALSLLREAALNQGYTRNPHVEQ</sequence>
<dbReference type="GO" id="GO:0005886">
    <property type="term" value="C:plasma membrane"/>
    <property type="evidence" value="ECO:0007669"/>
    <property type="project" value="UniProtKB-SubCell"/>
</dbReference>
<dbReference type="InterPro" id="IPR008207">
    <property type="entry name" value="Sig_transdc_His_kin_Hpt_dom"/>
</dbReference>
<evidence type="ECO:0000256" key="17">
    <source>
        <dbReference type="SAM" id="Coils"/>
    </source>
</evidence>
<dbReference type="InterPro" id="IPR003594">
    <property type="entry name" value="HATPase_dom"/>
</dbReference>
<protein>
    <recommendedName>
        <fullName evidence="13">Sensory/regulatory protein RpfC</fullName>
        <ecNumber evidence="2">2.7.13.3</ecNumber>
    </recommendedName>
    <alternativeName>
        <fullName evidence="14">Virulence sensor protein BvgS</fullName>
    </alternativeName>
</protein>
<keyword evidence="23" id="KW-1185">Reference proteome</keyword>
<feature type="coiled-coil region" evidence="17">
    <location>
        <begin position="386"/>
        <end position="420"/>
    </location>
</feature>
<evidence type="ECO:0000259" key="21">
    <source>
        <dbReference type="PROSITE" id="PS50894"/>
    </source>
</evidence>
<dbReference type="PANTHER" id="PTHR45339">
    <property type="entry name" value="HYBRID SIGNAL TRANSDUCTION HISTIDINE KINASE J"/>
    <property type="match status" value="1"/>
</dbReference>
<dbReference type="Gene3D" id="1.10.287.130">
    <property type="match status" value="1"/>
</dbReference>
<evidence type="ECO:0000313" key="23">
    <source>
        <dbReference type="Proteomes" id="UP000612361"/>
    </source>
</evidence>
<evidence type="ECO:0000256" key="9">
    <source>
        <dbReference type="ARBA" id="ARBA00023012"/>
    </source>
</evidence>
<dbReference type="CDD" id="cd16922">
    <property type="entry name" value="HATPase_EvgS-ArcB-TorS-like"/>
    <property type="match status" value="1"/>
</dbReference>
<feature type="domain" description="PAC" evidence="20">
    <location>
        <begin position="484"/>
        <end position="535"/>
    </location>
</feature>
<dbReference type="CDD" id="cd00156">
    <property type="entry name" value="REC"/>
    <property type="match status" value="1"/>
</dbReference>
<keyword evidence="6" id="KW-0547">Nucleotide-binding</keyword>
<keyword evidence="7" id="KW-0418">Kinase</keyword>
<dbReference type="GO" id="GO:0000155">
    <property type="term" value="F:phosphorelay sensor kinase activity"/>
    <property type="evidence" value="ECO:0007669"/>
    <property type="project" value="InterPro"/>
</dbReference>
<dbReference type="SMART" id="SM00086">
    <property type="entry name" value="PAC"/>
    <property type="match status" value="1"/>
</dbReference>
<dbReference type="Gene3D" id="3.40.50.2300">
    <property type="match status" value="2"/>
</dbReference>
<dbReference type="SUPFAM" id="SSF55874">
    <property type="entry name" value="ATPase domain of HSP90 chaperone/DNA topoisomerase II/histidine kinase"/>
    <property type="match status" value="1"/>
</dbReference>
<evidence type="ECO:0000256" key="15">
    <source>
        <dbReference type="PROSITE-ProRule" id="PRU00110"/>
    </source>
</evidence>
<dbReference type="Pfam" id="PF00512">
    <property type="entry name" value="HisKA"/>
    <property type="match status" value="1"/>
</dbReference>
<evidence type="ECO:0000256" key="16">
    <source>
        <dbReference type="PROSITE-ProRule" id="PRU00169"/>
    </source>
</evidence>
<dbReference type="InterPro" id="IPR003661">
    <property type="entry name" value="HisK_dim/P_dom"/>
</dbReference>
<dbReference type="InterPro" id="IPR036097">
    <property type="entry name" value="HisK_dim/P_sf"/>
</dbReference>
<evidence type="ECO:0000256" key="8">
    <source>
        <dbReference type="ARBA" id="ARBA00022840"/>
    </source>
</evidence>
<dbReference type="Proteomes" id="UP000612361">
    <property type="component" value="Unassembled WGS sequence"/>
</dbReference>
<dbReference type="CDD" id="cd00130">
    <property type="entry name" value="PAS"/>
    <property type="match status" value="1"/>
</dbReference>
<dbReference type="PROSITE" id="PS50894">
    <property type="entry name" value="HPT"/>
    <property type="match status" value="1"/>
</dbReference>
<dbReference type="Pfam" id="PF13424">
    <property type="entry name" value="TPR_12"/>
    <property type="match status" value="1"/>
</dbReference>
<comment type="caution">
    <text evidence="22">The sequence shown here is derived from an EMBL/GenBank/DDBJ whole genome shotgun (WGS) entry which is preliminary data.</text>
</comment>
<dbReference type="Pfam" id="PF01627">
    <property type="entry name" value="Hpt"/>
    <property type="match status" value="1"/>
</dbReference>
<dbReference type="SMART" id="SM00388">
    <property type="entry name" value="HisKA"/>
    <property type="match status" value="1"/>
</dbReference>
<dbReference type="PROSITE" id="PS50110">
    <property type="entry name" value="RESPONSE_REGULATORY"/>
    <property type="match status" value="2"/>
</dbReference>
<dbReference type="PROSITE" id="PS50109">
    <property type="entry name" value="HIS_KIN"/>
    <property type="match status" value="1"/>
</dbReference>
<dbReference type="InterPro" id="IPR035965">
    <property type="entry name" value="PAS-like_dom_sf"/>
</dbReference>
<dbReference type="EC" id="2.7.13.3" evidence="2"/>
<dbReference type="SMART" id="SM00387">
    <property type="entry name" value="HATPase_c"/>
    <property type="match status" value="1"/>
</dbReference>
<dbReference type="SUPFAM" id="SSF55785">
    <property type="entry name" value="PYP-like sensor domain (PAS domain)"/>
    <property type="match status" value="1"/>
</dbReference>
<keyword evidence="17" id="KW-0175">Coiled coil</keyword>
<dbReference type="CDD" id="cd17546">
    <property type="entry name" value="REC_hyHK_CKI1_RcsC-like"/>
    <property type="match status" value="1"/>
</dbReference>
<evidence type="ECO:0000256" key="11">
    <source>
        <dbReference type="ARBA" id="ARBA00058004"/>
    </source>
</evidence>
<dbReference type="SMART" id="SM00091">
    <property type="entry name" value="PAS"/>
    <property type="match status" value="1"/>
</dbReference>
<evidence type="ECO:0000256" key="1">
    <source>
        <dbReference type="ARBA" id="ARBA00000085"/>
    </source>
</evidence>
<comment type="catalytic activity">
    <reaction evidence="1">
        <text>ATP + protein L-histidine = ADP + protein N-phospho-L-histidine.</text>
        <dbReference type="EC" id="2.7.13.3"/>
    </reaction>
</comment>
<dbReference type="GO" id="GO:0005524">
    <property type="term" value="F:ATP binding"/>
    <property type="evidence" value="ECO:0007669"/>
    <property type="project" value="UniProtKB-KW"/>
</dbReference>
<dbReference type="InterPro" id="IPR019734">
    <property type="entry name" value="TPR_rpt"/>
</dbReference>
<dbReference type="FunFam" id="3.30.565.10:FF:000010">
    <property type="entry name" value="Sensor histidine kinase RcsC"/>
    <property type="match status" value="1"/>
</dbReference>
<keyword evidence="8" id="KW-0067">ATP-binding</keyword>
<feature type="domain" description="Response regulatory" evidence="19">
    <location>
        <begin position="957"/>
        <end position="1076"/>
    </location>
</feature>
<feature type="domain" description="Response regulatory" evidence="19">
    <location>
        <begin position="814"/>
        <end position="935"/>
    </location>
</feature>
<dbReference type="Pfam" id="PF00072">
    <property type="entry name" value="Response_reg"/>
    <property type="match status" value="2"/>
</dbReference>
<dbReference type="PANTHER" id="PTHR45339:SF5">
    <property type="entry name" value="HISTIDINE KINASE"/>
    <property type="match status" value="1"/>
</dbReference>
<keyword evidence="10" id="KW-0843">Virulence</keyword>
<evidence type="ECO:0000256" key="13">
    <source>
        <dbReference type="ARBA" id="ARBA00068150"/>
    </source>
</evidence>
<dbReference type="Gene3D" id="1.20.120.160">
    <property type="entry name" value="HPT domain"/>
    <property type="match status" value="1"/>
</dbReference>
<dbReference type="InterPro" id="IPR000700">
    <property type="entry name" value="PAS-assoc_C"/>
</dbReference>
<dbReference type="Pfam" id="PF13426">
    <property type="entry name" value="PAS_9"/>
    <property type="match status" value="1"/>
</dbReference>
<dbReference type="Gene3D" id="3.30.450.20">
    <property type="entry name" value="PAS domain"/>
    <property type="match status" value="1"/>
</dbReference>
<dbReference type="SUPFAM" id="SSF47226">
    <property type="entry name" value="Histidine-containing phosphotransfer domain, HPT domain"/>
    <property type="match status" value="1"/>
</dbReference>
<evidence type="ECO:0000313" key="22">
    <source>
        <dbReference type="EMBL" id="MBC3936224.1"/>
    </source>
</evidence>
<dbReference type="InterPro" id="IPR004358">
    <property type="entry name" value="Sig_transdc_His_kin-like_C"/>
</dbReference>
<accession>A0A923I1S6</accession>
<comment type="subunit">
    <text evidence="12">At low DSF concentrations, interacts with RpfF.</text>
</comment>
<feature type="modified residue" description="Phosphohistidine" evidence="15">
    <location>
        <position position="1153"/>
    </location>
</feature>
<feature type="coiled-coil region" evidence="17">
    <location>
        <begin position="538"/>
        <end position="565"/>
    </location>
</feature>
<feature type="domain" description="Histidine kinase" evidence="18">
    <location>
        <begin position="575"/>
        <end position="796"/>
    </location>
</feature>
<dbReference type="SUPFAM" id="SSF48452">
    <property type="entry name" value="TPR-like"/>
    <property type="match status" value="2"/>
</dbReference>
<dbReference type="InterPro" id="IPR036890">
    <property type="entry name" value="HATPase_C_sf"/>
</dbReference>
<dbReference type="SUPFAM" id="SSF52172">
    <property type="entry name" value="CheY-like"/>
    <property type="match status" value="2"/>
</dbReference>
<dbReference type="NCBIfam" id="TIGR00229">
    <property type="entry name" value="sensory_box"/>
    <property type="match status" value="1"/>
</dbReference>
<feature type="modified residue" description="4-aspartylphosphate" evidence="16">
    <location>
        <position position="867"/>
    </location>
</feature>
<comment type="function">
    <text evidence="11">Member of the two-component regulatory system BvgS/BvgA. Phosphorylates BvgA via a four-step phosphorelay in response to environmental signals.</text>
</comment>
<gene>
    <name evidence="22" type="ORF">H8K47_12690</name>
</gene>
<evidence type="ECO:0000256" key="5">
    <source>
        <dbReference type="ARBA" id="ARBA00022729"/>
    </source>
</evidence>
<evidence type="ECO:0000256" key="3">
    <source>
        <dbReference type="ARBA" id="ARBA00022553"/>
    </source>
</evidence>
<dbReference type="SMART" id="SM00028">
    <property type="entry name" value="TPR"/>
    <property type="match status" value="3"/>
</dbReference>
<keyword evidence="3 16" id="KW-0597">Phosphoprotein</keyword>
<feature type="domain" description="HPt" evidence="21">
    <location>
        <begin position="1114"/>
        <end position="1216"/>
    </location>
</feature>
<organism evidence="22 23">
    <name type="scientific">Undibacterium rugosum</name>
    <dbReference type="NCBI Taxonomy" id="2762291"/>
    <lineage>
        <taxon>Bacteria</taxon>
        <taxon>Pseudomonadati</taxon>
        <taxon>Pseudomonadota</taxon>
        <taxon>Betaproteobacteria</taxon>
        <taxon>Burkholderiales</taxon>
        <taxon>Oxalobacteraceae</taxon>
        <taxon>Undibacterium</taxon>
    </lineage>
</organism>
<feature type="modified residue" description="4-aspartylphosphate" evidence="16">
    <location>
        <position position="1009"/>
    </location>
</feature>
<evidence type="ECO:0000259" key="19">
    <source>
        <dbReference type="PROSITE" id="PS50110"/>
    </source>
</evidence>
<dbReference type="PROSITE" id="PS50113">
    <property type="entry name" value="PAC"/>
    <property type="match status" value="1"/>
</dbReference>
<dbReference type="SUPFAM" id="SSF47384">
    <property type="entry name" value="Homodimeric domain of signal transducing histidine kinase"/>
    <property type="match status" value="1"/>
</dbReference>
<evidence type="ECO:0000256" key="2">
    <source>
        <dbReference type="ARBA" id="ARBA00012438"/>
    </source>
</evidence>
<dbReference type="InterPro" id="IPR005467">
    <property type="entry name" value="His_kinase_dom"/>
</dbReference>
<dbReference type="Gene3D" id="3.30.565.10">
    <property type="entry name" value="Histidine kinase-like ATPase, C-terminal domain"/>
    <property type="match status" value="1"/>
</dbReference>
<dbReference type="InterPro" id="IPR000014">
    <property type="entry name" value="PAS"/>
</dbReference>
<proteinExistence type="predicted"/>
<evidence type="ECO:0000256" key="14">
    <source>
        <dbReference type="ARBA" id="ARBA00070152"/>
    </source>
</evidence>
<dbReference type="CDD" id="cd00082">
    <property type="entry name" value="HisKA"/>
    <property type="match status" value="1"/>
</dbReference>
<dbReference type="PRINTS" id="PR00344">
    <property type="entry name" value="BCTRLSENSOR"/>
</dbReference>
<keyword evidence="4" id="KW-0808">Transferase</keyword>
<dbReference type="Gene3D" id="1.25.40.10">
    <property type="entry name" value="Tetratricopeptide repeat domain"/>
    <property type="match status" value="2"/>
</dbReference>
<dbReference type="SMART" id="SM00448">
    <property type="entry name" value="REC"/>
    <property type="match status" value="2"/>
</dbReference>
<evidence type="ECO:0000259" key="20">
    <source>
        <dbReference type="PROSITE" id="PS50113"/>
    </source>
</evidence>
<dbReference type="InterPro" id="IPR001789">
    <property type="entry name" value="Sig_transdc_resp-reg_receiver"/>
</dbReference>
<dbReference type="EMBL" id="JACOGG010000013">
    <property type="protein sequence ID" value="MBC3936224.1"/>
    <property type="molecule type" value="Genomic_DNA"/>
</dbReference>
<dbReference type="InterPro" id="IPR011006">
    <property type="entry name" value="CheY-like_superfamily"/>
</dbReference>
<dbReference type="RefSeq" id="WP_186881788.1">
    <property type="nucleotide sequence ID" value="NZ_JACOGG010000013.1"/>
</dbReference>
<dbReference type="Pfam" id="PF02518">
    <property type="entry name" value="HATPase_c"/>
    <property type="match status" value="1"/>
</dbReference>